<organism evidence="8 9">
    <name type="scientific">Cerrena zonata</name>
    <dbReference type="NCBI Taxonomy" id="2478898"/>
    <lineage>
        <taxon>Eukaryota</taxon>
        <taxon>Fungi</taxon>
        <taxon>Dikarya</taxon>
        <taxon>Basidiomycota</taxon>
        <taxon>Agaricomycotina</taxon>
        <taxon>Agaricomycetes</taxon>
        <taxon>Polyporales</taxon>
        <taxon>Cerrenaceae</taxon>
        <taxon>Cerrena</taxon>
    </lineage>
</organism>
<feature type="compositionally biased region" description="Basic residues" evidence="6">
    <location>
        <begin position="18"/>
        <end position="27"/>
    </location>
</feature>
<name>A0AAW0G8P3_9APHY</name>
<comment type="caution">
    <text evidence="8">The sequence shown here is derived from an EMBL/GenBank/DDBJ whole genome shotgun (WGS) entry which is preliminary data.</text>
</comment>
<evidence type="ECO:0000256" key="1">
    <source>
        <dbReference type="ARBA" id="ARBA00022723"/>
    </source>
</evidence>
<dbReference type="EMBL" id="JASBNA010000009">
    <property type="protein sequence ID" value="KAK7689111.1"/>
    <property type="molecule type" value="Genomic_DNA"/>
</dbReference>
<dbReference type="InterPro" id="IPR037151">
    <property type="entry name" value="AlkB-like_sf"/>
</dbReference>
<keyword evidence="3" id="KW-0560">Oxidoreductase</keyword>
<dbReference type="AlphaFoldDB" id="A0AAW0G8P3"/>
<keyword evidence="4 5" id="KW-0408">Iron</keyword>
<keyword evidence="2" id="KW-0223">Dioxygenase</keyword>
<gene>
    <name evidence="8" type="ORF">QCA50_007802</name>
</gene>
<reference evidence="8 9" key="1">
    <citation type="submission" date="2022-09" db="EMBL/GenBank/DDBJ databases">
        <authorList>
            <person name="Palmer J.M."/>
        </authorList>
    </citation>
    <scope>NUCLEOTIDE SEQUENCE [LARGE SCALE GENOMIC DNA]</scope>
    <source>
        <strain evidence="8 9">DSM 7382</strain>
    </source>
</reference>
<dbReference type="InterPro" id="IPR004574">
    <property type="entry name" value="Alkb"/>
</dbReference>
<dbReference type="Gene3D" id="2.60.120.590">
    <property type="entry name" value="Alpha-ketoglutarate-dependent dioxygenase AlkB-like"/>
    <property type="match status" value="1"/>
</dbReference>
<evidence type="ECO:0000259" key="7">
    <source>
        <dbReference type="PROSITE" id="PS51471"/>
    </source>
</evidence>
<feature type="binding site" evidence="5">
    <location>
        <position position="322"/>
    </location>
    <ligand>
        <name>Fe cation</name>
        <dbReference type="ChEBI" id="CHEBI:24875"/>
        <note>catalytic</note>
    </ligand>
</feature>
<feature type="region of interest" description="Disordered" evidence="6">
    <location>
        <begin position="18"/>
        <end position="40"/>
    </location>
</feature>
<comment type="cofactor">
    <cofactor evidence="5">
        <name>Fe(2+)</name>
        <dbReference type="ChEBI" id="CHEBI:29033"/>
    </cofactor>
    <text evidence="5">Binds 1 Fe(2+) ion per subunit.</text>
</comment>
<keyword evidence="9" id="KW-1185">Reference proteome</keyword>
<feature type="binding site" evidence="5">
    <location>
        <position position="320"/>
    </location>
    <ligand>
        <name>Fe cation</name>
        <dbReference type="ChEBI" id="CHEBI:24875"/>
        <note>catalytic</note>
    </ligand>
</feature>
<evidence type="ECO:0000256" key="5">
    <source>
        <dbReference type="PIRSR" id="PIRSR604574-2"/>
    </source>
</evidence>
<dbReference type="GO" id="GO:0046872">
    <property type="term" value="F:metal ion binding"/>
    <property type="evidence" value="ECO:0007669"/>
    <property type="project" value="UniProtKB-KW"/>
</dbReference>
<evidence type="ECO:0000313" key="9">
    <source>
        <dbReference type="Proteomes" id="UP001385951"/>
    </source>
</evidence>
<feature type="domain" description="Fe2OG dioxygenase" evidence="7">
    <location>
        <begin position="302"/>
        <end position="423"/>
    </location>
</feature>
<dbReference type="InterPro" id="IPR005123">
    <property type="entry name" value="Oxoglu/Fe-dep_dioxygenase_dom"/>
</dbReference>
<feature type="binding site" evidence="5">
    <location>
        <position position="377"/>
    </location>
    <ligand>
        <name>Fe cation</name>
        <dbReference type="ChEBI" id="CHEBI:24875"/>
        <note>catalytic</note>
    </ligand>
</feature>
<dbReference type="GO" id="GO:0051213">
    <property type="term" value="F:dioxygenase activity"/>
    <property type="evidence" value="ECO:0007669"/>
    <property type="project" value="UniProtKB-KW"/>
</dbReference>
<dbReference type="PANTHER" id="PTHR16557:SF2">
    <property type="entry name" value="NUCLEIC ACID DIOXYGENASE ALKBH1"/>
    <property type="match status" value="1"/>
</dbReference>
<sequence length="437" mass="48912">MPSALELQDPTSAAYKKAKRKYLKTTKNRPEQTDGDWTPFRSAEKKYKARFPPPDLSSVFDIAASDPERAEEISRGGWKGRVDAIDHRQINLDLGEGSSKRAYVFPAIPGLVLLPSFVSTEEQRGLVRWSLRDHARHPNETNLDTHYLLPREGLWNKYVDSEKGTSSEEEIQPRASLLDTTSLPGQDSGPRQLISNEPASKDNIVPLTATPKLPAPPSLSVKPSPVEAIIPKLRWANIGWYYHWGTKQYDFTRGKIEVSPVVSNICKRAVNAVPWSEVHGAVAESNDWAQDEHWSSWKDSYEPDAGIVNFYQTKDTLMAHVDRSEVCSTTPLVSISLGCAAVFLIGGLTRDVEPIPILLRSGDVVIMSGPQCRRAYHGVPRILEDTLPPQFDGRKENEEDSDWGLYEKYMRTTRINVNVRQVFPKGFDPGLGTSFTG</sequence>
<dbReference type="InterPro" id="IPR027450">
    <property type="entry name" value="AlkB-like"/>
</dbReference>
<dbReference type="SUPFAM" id="SSF51197">
    <property type="entry name" value="Clavaminate synthase-like"/>
    <property type="match status" value="1"/>
</dbReference>
<evidence type="ECO:0000256" key="2">
    <source>
        <dbReference type="ARBA" id="ARBA00022964"/>
    </source>
</evidence>
<proteinExistence type="predicted"/>
<dbReference type="PROSITE" id="PS51471">
    <property type="entry name" value="FE2OG_OXY"/>
    <property type="match status" value="1"/>
</dbReference>
<accession>A0AAW0G8P3</accession>
<feature type="region of interest" description="Disordered" evidence="6">
    <location>
        <begin position="164"/>
        <end position="221"/>
    </location>
</feature>
<dbReference type="Pfam" id="PF13532">
    <property type="entry name" value="2OG-FeII_Oxy_2"/>
    <property type="match status" value="1"/>
</dbReference>
<dbReference type="PANTHER" id="PTHR16557">
    <property type="entry name" value="ALKYLATED DNA REPAIR PROTEIN ALKB-RELATED"/>
    <property type="match status" value="1"/>
</dbReference>
<protein>
    <recommendedName>
        <fullName evidence="7">Fe2OG dioxygenase domain-containing protein</fullName>
    </recommendedName>
</protein>
<dbReference type="GO" id="GO:0005634">
    <property type="term" value="C:nucleus"/>
    <property type="evidence" value="ECO:0007669"/>
    <property type="project" value="TreeGrafter"/>
</dbReference>
<evidence type="ECO:0000313" key="8">
    <source>
        <dbReference type="EMBL" id="KAK7689111.1"/>
    </source>
</evidence>
<dbReference type="Proteomes" id="UP001385951">
    <property type="component" value="Unassembled WGS sequence"/>
</dbReference>
<dbReference type="GO" id="GO:0005737">
    <property type="term" value="C:cytoplasm"/>
    <property type="evidence" value="ECO:0007669"/>
    <property type="project" value="TreeGrafter"/>
</dbReference>
<evidence type="ECO:0000256" key="4">
    <source>
        <dbReference type="ARBA" id="ARBA00023004"/>
    </source>
</evidence>
<evidence type="ECO:0000256" key="3">
    <source>
        <dbReference type="ARBA" id="ARBA00023002"/>
    </source>
</evidence>
<keyword evidence="1 5" id="KW-0479">Metal-binding</keyword>
<evidence type="ECO:0000256" key="6">
    <source>
        <dbReference type="SAM" id="MobiDB-lite"/>
    </source>
</evidence>